<keyword evidence="1" id="KW-0472">Membrane</keyword>
<gene>
    <name evidence="2" type="ORF">JEOSCH030_01461</name>
</gene>
<name>A0A6V7RKS8_9BACL</name>
<keyword evidence="3" id="KW-1185">Reference proteome</keyword>
<keyword evidence="1" id="KW-1133">Transmembrane helix</keyword>
<feature type="transmembrane region" description="Helical" evidence="1">
    <location>
        <begin position="5"/>
        <end position="21"/>
    </location>
</feature>
<organism evidence="2 3">
    <name type="scientific">Phocicoccus schoeneichii</name>
    <dbReference type="NCBI Taxonomy" id="1812261"/>
    <lineage>
        <taxon>Bacteria</taxon>
        <taxon>Bacillati</taxon>
        <taxon>Bacillota</taxon>
        <taxon>Bacilli</taxon>
        <taxon>Bacillales</taxon>
        <taxon>Salinicoccaceae</taxon>
        <taxon>Phocicoccus</taxon>
    </lineage>
</organism>
<keyword evidence="1" id="KW-0812">Transmembrane</keyword>
<evidence type="ECO:0000313" key="2">
    <source>
        <dbReference type="EMBL" id="CAD2078139.1"/>
    </source>
</evidence>
<comment type="caution">
    <text evidence="2">The sequence shown here is derived from an EMBL/GenBank/DDBJ whole genome shotgun (WGS) entry which is preliminary data.</text>
</comment>
<protein>
    <submittedName>
        <fullName evidence="2">Uncharacterized protein</fullName>
    </submittedName>
</protein>
<reference evidence="2 3" key="1">
    <citation type="submission" date="2020-07" db="EMBL/GenBank/DDBJ databases">
        <authorList>
            <person name="Criscuolo A."/>
        </authorList>
    </citation>
    <scope>NUCLEOTIDE SEQUENCE [LARGE SCALE GENOMIC DNA]</scope>
    <source>
        <strain evidence="3">CIP 111030</strain>
    </source>
</reference>
<evidence type="ECO:0000256" key="1">
    <source>
        <dbReference type="SAM" id="Phobius"/>
    </source>
</evidence>
<proteinExistence type="predicted"/>
<dbReference type="AlphaFoldDB" id="A0A6V7RKS8"/>
<accession>A0A6V7RKS8</accession>
<evidence type="ECO:0000313" key="3">
    <source>
        <dbReference type="Proteomes" id="UP000521032"/>
    </source>
</evidence>
<sequence length="62" mass="7535">MREILYLLLFYICFVGFYATLNIKFELITWDTFTHQMIIFGFGGTLSYLLQVFRKRNQQKKD</sequence>
<dbReference type="Proteomes" id="UP000521032">
    <property type="component" value="Unassembled WGS sequence"/>
</dbReference>
<dbReference type="EMBL" id="CAJEWE010000010">
    <property type="protein sequence ID" value="CAD2078139.1"/>
    <property type="molecule type" value="Genomic_DNA"/>
</dbReference>
<feature type="transmembrane region" description="Helical" evidence="1">
    <location>
        <begin position="33"/>
        <end position="53"/>
    </location>
</feature>